<accession>A0AAU7QDT0</accession>
<proteinExistence type="predicted"/>
<evidence type="ECO:0008006" key="2">
    <source>
        <dbReference type="Google" id="ProtNLM"/>
    </source>
</evidence>
<gene>
    <name evidence="1" type="ORF">ABK905_10010</name>
</gene>
<evidence type="ECO:0000313" key="1">
    <source>
        <dbReference type="EMBL" id="XBS71243.1"/>
    </source>
</evidence>
<protein>
    <recommendedName>
        <fullName evidence="2">DUF306 domain-containing protein</fullName>
    </recommendedName>
</protein>
<dbReference type="AlphaFoldDB" id="A0AAU7QDT0"/>
<name>A0AAU7QDT0_9GAMM</name>
<organism evidence="1">
    <name type="scientific">Acerihabitans sp. KWT182</name>
    <dbReference type="NCBI Taxonomy" id="3157919"/>
    <lineage>
        <taxon>Bacteria</taxon>
        <taxon>Pseudomonadati</taxon>
        <taxon>Pseudomonadota</taxon>
        <taxon>Gammaproteobacteria</taxon>
        <taxon>Enterobacterales</taxon>
        <taxon>Pectobacteriaceae</taxon>
        <taxon>Acerihabitans</taxon>
    </lineage>
</organism>
<sequence>MTDITAVIIAAPEPLATAGLYERLFDGEAVIQPGGEGEYRLSAGKTTLLFVDPARAKALYGPVAQGDNGTERMVGLEFAVTSLPRTEDHFRRALLAYQTDGQRRRLLIPSGEAFNVALVFRER</sequence>
<dbReference type="EMBL" id="CP157947">
    <property type="protein sequence ID" value="XBS71243.1"/>
    <property type="molecule type" value="Genomic_DNA"/>
</dbReference>
<reference evidence="1" key="1">
    <citation type="submission" date="2024-06" db="EMBL/GenBank/DDBJ databases">
        <authorList>
            <person name="Coelho C."/>
            <person name="Bento M."/>
            <person name="Garcia E."/>
            <person name="Camelo A."/>
            <person name="Brandao I."/>
            <person name="Espirito Santo C."/>
            <person name="Trovao J."/>
            <person name="Verissimo A."/>
            <person name="Costa J."/>
            <person name="Tiago I."/>
        </authorList>
    </citation>
    <scope>NUCLEOTIDE SEQUENCE</scope>
    <source>
        <strain evidence="1">KWT182</strain>
    </source>
</reference>